<feature type="transmembrane region" description="Helical" evidence="10">
    <location>
        <begin position="56"/>
        <end position="80"/>
    </location>
</feature>
<feature type="transmembrane region" description="Helical" evidence="10">
    <location>
        <begin position="363"/>
        <end position="383"/>
    </location>
</feature>
<comment type="caution">
    <text evidence="11">The sequence shown here is derived from an EMBL/GenBank/DDBJ whole genome shotgun (WGS) entry which is preliminary data.</text>
</comment>
<dbReference type="GO" id="GO:0015297">
    <property type="term" value="F:antiporter activity"/>
    <property type="evidence" value="ECO:0007669"/>
    <property type="project" value="InterPro"/>
</dbReference>
<feature type="transmembrane region" description="Helical" evidence="10">
    <location>
        <begin position="135"/>
        <end position="153"/>
    </location>
</feature>
<organism evidence="11 12">
    <name type="scientific">Maribellus luteus</name>
    <dbReference type="NCBI Taxonomy" id="2305463"/>
    <lineage>
        <taxon>Bacteria</taxon>
        <taxon>Pseudomonadati</taxon>
        <taxon>Bacteroidota</taxon>
        <taxon>Bacteroidia</taxon>
        <taxon>Marinilabiliales</taxon>
        <taxon>Prolixibacteraceae</taxon>
        <taxon>Maribellus</taxon>
    </lineage>
</organism>
<evidence type="ECO:0000256" key="4">
    <source>
        <dbReference type="ARBA" id="ARBA00022448"/>
    </source>
</evidence>
<dbReference type="InterPro" id="IPR048279">
    <property type="entry name" value="MdtK-like"/>
</dbReference>
<dbReference type="EMBL" id="QWGR01000018">
    <property type="protein sequence ID" value="RIJ45945.1"/>
    <property type="molecule type" value="Genomic_DNA"/>
</dbReference>
<evidence type="ECO:0000256" key="3">
    <source>
        <dbReference type="ARBA" id="ARBA00022106"/>
    </source>
</evidence>
<dbReference type="GO" id="GO:0005886">
    <property type="term" value="C:plasma membrane"/>
    <property type="evidence" value="ECO:0007669"/>
    <property type="project" value="UniProtKB-SubCell"/>
</dbReference>
<comment type="subcellular location">
    <subcellularLocation>
        <location evidence="1">Cell membrane</location>
        <topology evidence="1">Multi-pass membrane protein</topology>
    </subcellularLocation>
</comment>
<evidence type="ECO:0000256" key="10">
    <source>
        <dbReference type="SAM" id="Phobius"/>
    </source>
</evidence>
<evidence type="ECO:0000256" key="5">
    <source>
        <dbReference type="ARBA" id="ARBA00022475"/>
    </source>
</evidence>
<evidence type="ECO:0000256" key="6">
    <source>
        <dbReference type="ARBA" id="ARBA00022692"/>
    </source>
</evidence>
<dbReference type="GO" id="GO:0046677">
    <property type="term" value="P:response to antibiotic"/>
    <property type="evidence" value="ECO:0007669"/>
    <property type="project" value="UniProtKB-KW"/>
</dbReference>
<keyword evidence="6 10" id="KW-0812">Transmembrane</keyword>
<reference evidence="11 12" key="1">
    <citation type="submission" date="2018-08" db="EMBL/GenBank/DDBJ databases">
        <title>Pallidiluteibacterium maritimus gen. nov., sp. nov., isolated from coastal sediment.</title>
        <authorList>
            <person name="Zhou L.Y."/>
        </authorList>
    </citation>
    <scope>NUCLEOTIDE SEQUENCE [LARGE SCALE GENOMIC DNA]</scope>
    <source>
        <strain evidence="11 12">XSD2</strain>
    </source>
</reference>
<dbReference type="CDD" id="cd13143">
    <property type="entry name" value="MATE_MepA_like"/>
    <property type="match status" value="1"/>
</dbReference>
<evidence type="ECO:0000256" key="8">
    <source>
        <dbReference type="ARBA" id="ARBA00023136"/>
    </source>
</evidence>
<dbReference type="GO" id="GO:0042910">
    <property type="term" value="F:xenobiotic transmembrane transporter activity"/>
    <property type="evidence" value="ECO:0007669"/>
    <property type="project" value="InterPro"/>
</dbReference>
<gene>
    <name evidence="11" type="ORF">D1614_20715</name>
</gene>
<evidence type="ECO:0000256" key="7">
    <source>
        <dbReference type="ARBA" id="ARBA00022989"/>
    </source>
</evidence>
<feature type="transmembrane region" description="Helical" evidence="10">
    <location>
        <begin position="419"/>
        <end position="437"/>
    </location>
</feature>
<comment type="similarity">
    <text evidence="2">Belongs to the multi antimicrobial extrusion (MATE) (TC 2.A.66.1) family. MepA subfamily.</text>
</comment>
<dbReference type="Pfam" id="PF01554">
    <property type="entry name" value="MatE"/>
    <property type="match status" value="2"/>
</dbReference>
<dbReference type="InterPro" id="IPR002528">
    <property type="entry name" value="MATE_fam"/>
</dbReference>
<keyword evidence="9" id="KW-0046">Antibiotic resistance</keyword>
<keyword evidence="7 10" id="KW-1133">Transmembrane helix</keyword>
<proteinExistence type="inferred from homology"/>
<evidence type="ECO:0000256" key="2">
    <source>
        <dbReference type="ARBA" id="ARBA00008417"/>
    </source>
</evidence>
<keyword evidence="5" id="KW-1003">Cell membrane</keyword>
<keyword evidence="4" id="KW-0813">Transport</keyword>
<dbReference type="InterPro" id="IPR051327">
    <property type="entry name" value="MATE_MepA_subfamily"/>
</dbReference>
<sequence>MKNIEELKEANVGRLMLKYFIPAFVGVFVNALYNIVDRIFIGQGVGAEALSGVSVIFPIMLVMMGFGMLIGIGTGVYVSINMGKKQMDRAEQTLGTGFVLMVIVSLLITVVTYIFKVPILKSFGSTEETFQYANDYLDIVLAGTLFMIVGFSLNNVIRSEGNARIAMISMLLSSVTNLILDPIFIFWLDMGVKGAAYATVISMFVLMVWVLFHFLWSKRAVLRLRLKNIRIDWYILLEIVAIGMAPFSMQISSSFVQGLLNKQLIGFGGDLAVGAMGIINSVVSLVVMAIVALNMASQPIIGFSYGAKSVERIRHALRISLVAATLISVGAFVFIEFFPGIIIKVFNSDSQQLYEIASRGLRIFVLAFPFVGFQVVASNFFQAIGKAGLSMFATLFRQVIALIPLLLVLPGIFQIDGIWMSFPISDFLSAIVVAFMLTREWKRLPLIVGESNAK</sequence>
<feature type="transmembrane region" description="Helical" evidence="10">
    <location>
        <begin position="165"/>
        <end position="188"/>
    </location>
</feature>
<evidence type="ECO:0000313" key="12">
    <source>
        <dbReference type="Proteomes" id="UP000265926"/>
    </source>
</evidence>
<feature type="transmembrane region" description="Helical" evidence="10">
    <location>
        <begin position="233"/>
        <end position="251"/>
    </location>
</feature>
<feature type="transmembrane region" description="Helical" evidence="10">
    <location>
        <begin position="395"/>
        <end position="413"/>
    </location>
</feature>
<keyword evidence="12" id="KW-1185">Reference proteome</keyword>
<dbReference type="AlphaFoldDB" id="A0A399SV87"/>
<dbReference type="PANTHER" id="PTHR43823">
    <property type="entry name" value="SPORULATION PROTEIN YKVU"/>
    <property type="match status" value="1"/>
</dbReference>
<protein>
    <recommendedName>
        <fullName evidence="3">Multidrug export protein MepA</fullName>
    </recommendedName>
</protein>
<feature type="transmembrane region" description="Helical" evidence="10">
    <location>
        <begin position="194"/>
        <end position="212"/>
    </location>
</feature>
<evidence type="ECO:0000256" key="9">
    <source>
        <dbReference type="ARBA" id="ARBA00023251"/>
    </source>
</evidence>
<dbReference type="NCBIfam" id="TIGR00797">
    <property type="entry name" value="matE"/>
    <property type="match status" value="1"/>
</dbReference>
<dbReference type="PANTHER" id="PTHR43823:SF3">
    <property type="entry name" value="MULTIDRUG EXPORT PROTEIN MEPA"/>
    <property type="match status" value="1"/>
</dbReference>
<feature type="transmembrane region" description="Helical" evidence="10">
    <location>
        <begin position="317"/>
        <end position="343"/>
    </location>
</feature>
<keyword evidence="8 10" id="KW-0472">Membrane</keyword>
<dbReference type="OrthoDB" id="9811110at2"/>
<feature type="transmembrane region" description="Helical" evidence="10">
    <location>
        <begin position="92"/>
        <end position="115"/>
    </location>
</feature>
<feature type="transmembrane region" description="Helical" evidence="10">
    <location>
        <begin position="271"/>
        <end position="296"/>
    </location>
</feature>
<feature type="transmembrane region" description="Helical" evidence="10">
    <location>
        <begin position="16"/>
        <end position="36"/>
    </location>
</feature>
<dbReference type="PIRSF" id="PIRSF006603">
    <property type="entry name" value="DinF"/>
    <property type="match status" value="1"/>
</dbReference>
<name>A0A399SV87_9BACT</name>
<dbReference type="Proteomes" id="UP000265926">
    <property type="component" value="Unassembled WGS sequence"/>
</dbReference>
<evidence type="ECO:0000256" key="1">
    <source>
        <dbReference type="ARBA" id="ARBA00004651"/>
    </source>
</evidence>
<accession>A0A399SV87</accession>
<dbReference type="InterPro" id="IPR045070">
    <property type="entry name" value="MATE_MepA-like"/>
</dbReference>
<evidence type="ECO:0000313" key="11">
    <source>
        <dbReference type="EMBL" id="RIJ45945.1"/>
    </source>
</evidence>